<feature type="transmembrane region" description="Helical" evidence="1">
    <location>
        <begin position="180"/>
        <end position="199"/>
    </location>
</feature>
<dbReference type="RefSeq" id="WP_153290396.1">
    <property type="nucleotide sequence ID" value="NZ_CP045643.1"/>
</dbReference>
<protein>
    <recommendedName>
        <fullName evidence="5">Sortase</fullName>
    </recommendedName>
</protein>
<reference evidence="3 4" key="1">
    <citation type="submission" date="2019-10" db="EMBL/GenBank/DDBJ databases">
        <title>A novel species.</title>
        <authorList>
            <person name="Gao J."/>
        </authorList>
    </citation>
    <scope>NUCLEOTIDE SEQUENCE [LARGE SCALE GENOMIC DNA]</scope>
    <source>
        <strain evidence="3 4">QMT-28</strain>
    </source>
</reference>
<organism evidence="3 4">
    <name type="scientific">Streptomyces fagopyri</name>
    <dbReference type="NCBI Taxonomy" id="2662397"/>
    <lineage>
        <taxon>Bacteria</taxon>
        <taxon>Bacillati</taxon>
        <taxon>Actinomycetota</taxon>
        <taxon>Actinomycetes</taxon>
        <taxon>Kitasatosporales</taxon>
        <taxon>Streptomycetaceae</taxon>
        <taxon>Streptomyces</taxon>
    </lineage>
</organism>
<dbReference type="KEGG" id="sfy:GFH48_25385"/>
<keyword evidence="1" id="KW-0812">Transmembrane</keyword>
<evidence type="ECO:0008006" key="5">
    <source>
        <dbReference type="Google" id="ProtNLM"/>
    </source>
</evidence>
<keyword evidence="1" id="KW-1133">Transmembrane helix</keyword>
<evidence type="ECO:0000256" key="1">
    <source>
        <dbReference type="SAM" id="Phobius"/>
    </source>
</evidence>
<dbReference type="EMBL" id="CP045643">
    <property type="protein sequence ID" value="QFZ76156.1"/>
    <property type="molecule type" value="Genomic_DNA"/>
</dbReference>
<name>A0A5Q0LHV1_9ACTN</name>
<dbReference type="AlphaFoldDB" id="A0A5Q0LHV1"/>
<feature type="signal peptide" evidence="2">
    <location>
        <begin position="1"/>
        <end position="24"/>
    </location>
</feature>
<evidence type="ECO:0000256" key="2">
    <source>
        <dbReference type="SAM" id="SignalP"/>
    </source>
</evidence>
<keyword evidence="1" id="KW-0472">Membrane</keyword>
<proteinExistence type="predicted"/>
<feature type="chain" id="PRO_5024885636" description="Sortase" evidence="2">
    <location>
        <begin position="25"/>
        <end position="207"/>
    </location>
</feature>
<keyword evidence="4" id="KW-1185">Reference proteome</keyword>
<evidence type="ECO:0000313" key="3">
    <source>
        <dbReference type="EMBL" id="QFZ76156.1"/>
    </source>
</evidence>
<dbReference type="Proteomes" id="UP000326179">
    <property type="component" value="Chromosome"/>
</dbReference>
<evidence type="ECO:0000313" key="4">
    <source>
        <dbReference type="Proteomes" id="UP000326179"/>
    </source>
</evidence>
<keyword evidence="2" id="KW-0732">Signal</keyword>
<sequence length="207" mass="19991">MGSWKLTLCTGAVVAVALAPTAYAAALTPTAYATAVRSDAAAVSVTPAVPAPGSDIRLRAEGCTGSTGTAASAAFVADARLTGSDGVLTGETRVRTSLSPGTYDVTVGCAGGQGTRQVKGTVTVTGQPEPLSTLSAPASLLASPVAPVHAGGGGTARADGSGPHTVAVDARATGPGTRQAVIGLVLAGVAAVAVALRSARRGRDTSE</sequence>
<gene>
    <name evidence="3" type="ORF">GFH48_25385</name>
</gene>
<accession>A0A5Q0LHV1</accession>